<proteinExistence type="predicted"/>
<evidence type="ECO:0000313" key="1">
    <source>
        <dbReference type="EMBL" id="KIJ10151.1"/>
    </source>
</evidence>
<dbReference type="OrthoDB" id="2712953at2759"/>
<evidence type="ECO:0000313" key="2">
    <source>
        <dbReference type="Proteomes" id="UP000053647"/>
    </source>
</evidence>
<sequence length="288" mass="32541">MPLISAFSFGFTTPNAAENFYPMHPLQHTLADRMSPDWTDEDVPMPESSNLTAKDNTLQPYNMDTTANVLSNSIDNSPVDNIATPGVISASTMLPSSLNEVSYNPWSTTRPLEEEAAPSSTQSPSKVVLVKEVDCSIDLRHKLYTLSLSYNRLLAVQHKKKLDTQNILQATNQQWEALHSQQVEMLNHLQSELTIKEKKLSTQTENMERGLAERDIMISQQAELLNKLQEDLVEVGSRTMTAARAEIETHFQRHMVDRELEFATLVQNHETLQKNFEAMERLVQSSPT</sequence>
<accession>A0A0C9TSM0</accession>
<dbReference type="Proteomes" id="UP000053647">
    <property type="component" value="Unassembled WGS sequence"/>
</dbReference>
<dbReference type="AlphaFoldDB" id="A0A0C9TSM0"/>
<reference evidence="1 2" key="1">
    <citation type="submission" date="2014-06" db="EMBL/GenBank/DDBJ databases">
        <authorList>
            <consortium name="DOE Joint Genome Institute"/>
            <person name="Kuo A."/>
            <person name="Kohler A."/>
            <person name="Nagy L.G."/>
            <person name="Floudas D."/>
            <person name="Copeland A."/>
            <person name="Barry K.W."/>
            <person name="Cichocki N."/>
            <person name="Veneault-Fourrey C."/>
            <person name="LaButti K."/>
            <person name="Lindquist E.A."/>
            <person name="Lipzen A."/>
            <person name="Lundell T."/>
            <person name="Morin E."/>
            <person name="Murat C."/>
            <person name="Sun H."/>
            <person name="Tunlid A."/>
            <person name="Henrissat B."/>
            <person name="Grigoriev I.V."/>
            <person name="Hibbett D.S."/>
            <person name="Martin F."/>
            <person name="Nordberg H.P."/>
            <person name="Cantor M.N."/>
            <person name="Hua S.X."/>
        </authorList>
    </citation>
    <scope>NUCLEOTIDE SEQUENCE [LARGE SCALE GENOMIC DNA]</scope>
    <source>
        <strain evidence="1 2">ATCC 200175</strain>
    </source>
</reference>
<protein>
    <submittedName>
        <fullName evidence="1">Uncharacterized protein</fullName>
    </submittedName>
</protein>
<gene>
    <name evidence="1" type="ORF">PAXINDRAFT_16806</name>
</gene>
<keyword evidence="2" id="KW-1185">Reference proteome</keyword>
<dbReference type="EMBL" id="KN819415">
    <property type="protein sequence ID" value="KIJ10151.1"/>
    <property type="molecule type" value="Genomic_DNA"/>
</dbReference>
<dbReference type="HOGENOM" id="CLU_966755_0_0_1"/>
<organism evidence="1 2">
    <name type="scientific">Paxillus involutus ATCC 200175</name>
    <dbReference type="NCBI Taxonomy" id="664439"/>
    <lineage>
        <taxon>Eukaryota</taxon>
        <taxon>Fungi</taxon>
        <taxon>Dikarya</taxon>
        <taxon>Basidiomycota</taxon>
        <taxon>Agaricomycotina</taxon>
        <taxon>Agaricomycetes</taxon>
        <taxon>Agaricomycetidae</taxon>
        <taxon>Boletales</taxon>
        <taxon>Paxilineae</taxon>
        <taxon>Paxillaceae</taxon>
        <taxon>Paxillus</taxon>
    </lineage>
</organism>
<name>A0A0C9TSM0_PAXIN</name>
<reference evidence="2" key="2">
    <citation type="submission" date="2015-01" db="EMBL/GenBank/DDBJ databases">
        <title>Evolutionary Origins and Diversification of the Mycorrhizal Mutualists.</title>
        <authorList>
            <consortium name="DOE Joint Genome Institute"/>
            <consortium name="Mycorrhizal Genomics Consortium"/>
            <person name="Kohler A."/>
            <person name="Kuo A."/>
            <person name="Nagy L.G."/>
            <person name="Floudas D."/>
            <person name="Copeland A."/>
            <person name="Barry K.W."/>
            <person name="Cichocki N."/>
            <person name="Veneault-Fourrey C."/>
            <person name="LaButti K."/>
            <person name="Lindquist E.A."/>
            <person name="Lipzen A."/>
            <person name="Lundell T."/>
            <person name="Morin E."/>
            <person name="Murat C."/>
            <person name="Riley R."/>
            <person name="Ohm R."/>
            <person name="Sun H."/>
            <person name="Tunlid A."/>
            <person name="Henrissat B."/>
            <person name="Grigoriev I.V."/>
            <person name="Hibbett D.S."/>
            <person name="Martin F."/>
        </authorList>
    </citation>
    <scope>NUCLEOTIDE SEQUENCE [LARGE SCALE GENOMIC DNA]</scope>
    <source>
        <strain evidence="2">ATCC 200175</strain>
    </source>
</reference>